<evidence type="ECO:0000256" key="1">
    <source>
        <dbReference type="SAM" id="MobiDB-lite"/>
    </source>
</evidence>
<feature type="region of interest" description="Disordered" evidence="1">
    <location>
        <begin position="521"/>
        <end position="578"/>
    </location>
</feature>
<dbReference type="SUPFAM" id="SSF56112">
    <property type="entry name" value="Protein kinase-like (PK-like)"/>
    <property type="match status" value="1"/>
</dbReference>
<dbReference type="AlphaFoldDB" id="A0AA40ASW2"/>
<protein>
    <submittedName>
        <fullName evidence="3">Kinase-like domain-containing protein</fullName>
    </submittedName>
</protein>
<proteinExistence type="predicted"/>
<dbReference type="Proteomes" id="UP001172159">
    <property type="component" value="Unassembled WGS sequence"/>
</dbReference>
<evidence type="ECO:0000259" key="2">
    <source>
        <dbReference type="PROSITE" id="PS50011"/>
    </source>
</evidence>
<keyword evidence="3" id="KW-0418">Kinase</keyword>
<feature type="region of interest" description="Disordered" evidence="1">
    <location>
        <begin position="650"/>
        <end position="680"/>
    </location>
</feature>
<evidence type="ECO:0000313" key="4">
    <source>
        <dbReference type="Proteomes" id="UP001172159"/>
    </source>
</evidence>
<name>A0AA40ASW2_9PEZI</name>
<feature type="compositionally biased region" description="Polar residues" evidence="1">
    <location>
        <begin position="757"/>
        <end position="774"/>
    </location>
</feature>
<feature type="region of interest" description="Disordered" evidence="1">
    <location>
        <begin position="730"/>
        <end position="774"/>
    </location>
</feature>
<dbReference type="InterPro" id="IPR000719">
    <property type="entry name" value="Prot_kinase_dom"/>
</dbReference>
<dbReference type="Gene3D" id="1.10.510.10">
    <property type="entry name" value="Transferase(Phosphotransferase) domain 1"/>
    <property type="match status" value="1"/>
</dbReference>
<feature type="compositionally biased region" description="Basic and acidic residues" evidence="1">
    <location>
        <begin position="535"/>
        <end position="550"/>
    </location>
</feature>
<dbReference type="GO" id="GO:0004672">
    <property type="term" value="F:protein kinase activity"/>
    <property type="evidence" value="ECO:0007669"/>
    <property type="project" value="InterPro"/>
</dbReference>
<gene>
    <name evidence="3" type="ORF">B0T21DRAFT_351343</name>
</gene>
<feature type="domain" description="Protein kinase" evidence="2">
    <location>
        <begin position="159"/>
        <end position="485"/>
    </location>
</feature>
<dbReference type="PANTHER" id="PTHR44305">
    <property type="entry name" value="SI:DKEY-192D15.2-RELATED"/>
    <property type="match status" value="1"/>
</dbReference>
<dbReference type="InterPro" id="IPR011009">
    <property type="entry name" value="Kinase-like_dom_sf"/>
</dbReference>
<organism evidence="3 4">
    <name type="scientific">Apiosordaria backusii</name>
    <dbReference type="NCBI Taxonomy" id="314023"/>
    <lineage>
        <taxon>Eukaryota</taxon>
        <taxon>Fungi</taxon>
        <taxon>Dikarya</taxon>
        <taxon>Ascomycota</taxon>
        <taxon>Pezizomycotina</taxon>
        <taxon>Sordariomycetes</taxon>
        <taxon>Sordariomycetidae</taxon>
        <taxon>Sordariales</taxon>
        <taxon>Lasiosphaeriaceae</taxon>
        <taxon>Apiosordaria</taxon>
    </lineage>
</organism>
<feature type="region of interest" description="Disordered" evidence="1">
    <location>
        <begin position="590"/>
        <end position="629"/>
    </location>
</feature>
<dbReference type="SMART" id="SM00220">
    <property type="entry name" value="S_TKc"/>
    <property type="match status" value="1"/>
</dbReference>
<dbReference type="EMBL" id="JAUKTV010000012">
    <property type="protein sequence ID" value="KAK0721388.1"/>
    <property type="molecule type" value="Genomic_DNA"/>
</dbReference>
<dbReference type="PROSITE" id="PS50011">
    <property type="entry name" value="PROTEIN_KINASE_DOM"/>
    <property type="match status" value="1"/>
</dbReference>
<sequence length="794" mass="89525">MGPIIAFRNAVPSLLALGFDSYGSAGYVPYSKLQDYWSTCRIREVLNSCNVQQRWELPDTIHKRFLRLFSTLVYATAPEACMVKFMSHFVTSGVDDSNLPLDTYRPKHEDCVGIFPNERWQVKGWVAFDKHQYLFSPVRLGEVSILHNTSLMPRSILPWRPGPILMKGKYITAQKYFLNEDSELYSKAPTVLVRTTRLENREVESSFTNKIASYLALEPVSVLDSASKYFLEYYGSFRHDGWGYVLLEHADEGILENFYTQHDSETPLGHSELYGLWEAMSNLLNGLALLHSFNRDRTGTLLGIHRDLRPYNIYVSRAHDRHSKPEDGTKSSWKYRFKIRDFGMSGFGPDQILWHNTKGVTEFQAPELAACRAEFRDHGSNLTPKADIWSLGCIFLEMLVWSISGEHGQMQFKSIREKSGSFGAFHNVTTTLDLDKILRQVLSRRLVFDKVSEPVADLILGSMLCLDPKKRDNAVQLSSKLRTILEKLKREDSSSFSTRDPGPKFGATTLEICEYRRVSVDSDHPEPKFGATPLEIRDYSRVPVDSDHPSAPEPTRNSYDRRTSYLPNPPSGYGQGFSSQLQATTFSGRGYISQAPAPTNLEHGASKSPNLPPSYHQGSALQQAPGIDEIGRKVSGTLDEVRERMRVFLPDPDAGQPVSQAPRTTRHQSSTFTLRPQPQPIVSSYIPVGNQQNPDNRRLPANFFSLPLPLPSRCTINSRHTQHNHIHIRPLSTKATHHLQKTTPKSSPRLHSHRSRNPSYGRSSTGSPSGVLTSLVNLGQPPGAWISRCGDLFH</sequence>
<dbReference type="InterPro" id="IPR053083">
    <property type="entry name" value="TF_kinase-domain_protein"/>
</dbReference>
<accession>A0AA40ASW2</accession>
<reference evidence="3" key="1">
    <citation type="submission" date="2023-06" db="EMBL/GenBank/DDBJ databases">
        <title>Genome-scale phylogeny and comparative genomics of the fungal order Sordariales.</title>
        <authorList>
            <consortium name="Lawrence Berkeley National Laboratory"/>
            <person name="Hensen N."/>
            <person name="Bonometti L."/>
            <person name="Westerberg I."/>
            <person name="Brannstrom I.O."/>
            <person name="Guillou S."/>
            <person name="Cros-Aarteil S."/>
            <person name="Calhoun S."/>
            <person name="Haridas S."/>
            <person name="Kuo A."/>
            <person name="Mondo S."/>
            <person name="Pangilinan J."/>
            <person name="Riley R."/>
            <person name="Labutti K."/>
            <person name="Andreopoulos B."/>
            <person name="Lipzen A."/>
            <person name="Chen C."/>
            <person name="Yanf M."/>
            <person name="Daum C."/>
            <person name="Ng V."/>
            <person name="Clum A."/>
            <person name="Steindorff A."/>
            <person name="Ohm R."/>
            <person name="Martin F."/>
            <person name="Silar P."/>
            <person name="Natvig D."/>
            <person name="Lalanne C."/>
            <person name="Gautier V."/>
            <person name="Ament-Velasquez S.L."/>
            <person name="Kruys A."/>
            <person name="Hutchinson M.I."/>
            <person name="Powell A.J."/>
            <person name="Barry K."/>
            <person name="Miller A.N."/>
            <person name="Grigoriev I.V."/>
            <person name="Debuchy R."/>
            <person name="Gladieux P."/>
            <person name="Thoren M.H."/>
            <person name="Johannesson H."/>
        </authorList>
    </citation>
    <scope>NUCLEOTIDE SEQUENCE</scope>
    <source>
        <strain evidence="3">CBS 540.89</strain>
    </source>
</reference>
<keyword evidence="4" id="KW-1185">Reference proteome</keyword>
<feature type="compositionally biased region" description="Polar residues" evidence="1">
    <location>
        <begin position="657"/>
        <end position="680"/>
    </location>
</feature>
<evidence type="ECO:0000313" key="3">
    <source>
        <dbReference type="EMBL" id="KAK0721388.1"/>
    </source>
</evidence>
<keyword evidence="3" id="KW-0808">Transferase</keyword>
<dbReference type="GO" id="GO:0005524">
    <property type="term" value="F:ATP binding"/>
    <property type="evidence" value="ECO:0007669"/>
    <property type="project" value="InterPro"/>
</dbReference>
<dbReference type="Pfam" id="PF00069">
    <property type="entry name" value="Pkinase"/>
    <property type="match status" value="1"/>
</dbReference>
<comment type="caution">
    <text evidence="3">The sequence shown here is derived from an EMBL/GenBank/DDBJ whole genome shotgun (WGS) entry which is preliminary data.</text>
</comment>